<sequence length="281" mass="30728">MTDVQNKAYVQQHSSTFTAVNPTNVFGLLHNFNVRTAMCCRASSARRTSEQQLSPACVEATESQRRLIYSLDLAQLFIWVLQENSEVEPVLLSVGEEDEASIKESAKAIVEAMGFHGKVTVSFAFRDGHCAPPPCRTTEQQHLTPWWCSLWQLEGSERQRFKAGWGWGCTLCCDLDQGSQFDTTKSDGQFKKTASNGKLQTYLPNFQCTPFPTPLALSPTVASASLLSCGSGVPCRHGHQIPIRACYHLGGVFPLSLGPPSALSPPVPHLPTSSHLPAPQL</sequence>
<evidence type="ECO:0000259" key="1">
    <source>
        <dbReference type="Pfam" id="PF01370"/>
    </source>
</evidence>
<dbReference type="PANTHER" id="PTHR43238">
    <property type="entry name" value="GDP-L-FUCOSE SYNTHASE"/>
    <property type="match status" value="1"/>
</dbReference>
<dbReference type="Gene3D" id="3.90.25.10">
    <property type="entry name" value="UDP-galactose 4-epimerase, domain 1"/>
    <property type="match status" value="1"/>
</dbReference>
<dbReference type="InterPro" id="IPR036291">
    <property type="entry name" value="NAD(P)-bd_dom_sf"/>
</dbReference>
<keyword evidence="3" id="KW-1185">Reference proteome</keyword>
<name>A0A091DA04_FUKDA</name>
<accession>A0A091DA04</accession>
<dbReference type="SUPFAM" id="SSF51735">
    <property type="entry name" value="NAD(P)-binding Rossmann-fold domains"/>
    <property type="match status" value="1"/>
</dbReference>
<protein>
    <submittedName>
        <fullName evidence="2">GDP-L-fucose synthase</fullName>
    </submittedName>
</protein>
<dbReference type="AlphaFoldDB" id="A0A091DA04"/>
<evidence type="ECO:0000313" key="2">
    <source>
        <dbReference type="EMBL" id="KFO27912.1"/>
    </source>
</evidence>
<proteinExistence type="predicted"/>
<evidence type="ECO:0000313" key="3">
    <source>
        <dbReference type="Proteomes" id="UP000028990"/>
    </source>
</evidence>
<dbReference type="Gene3D" id="3.40.50.720">
    <property type="entry name" value="NAD(P)-binding Rossmann-like Domain"/>
    <property type="match status" value="1"/>
</dbReference>
<dbReference type="EMBL" id="KN122840">
    <property type="protein sequence ID" value="KFO27912.1"/>
    <property type="molecule type" value="Genomic_DNA"/>
</dbReference>
<reference evidence="2 3" key="1">
    <citation type="submission" date="2013-11" db="EMBL/GenBank/DDBJ databases">
        <title>The Damaraland mole rat (Fukomys damarensis) genome and evolution of African mole rats.</title>
        <authorList>
            <person name="Gladyshev V.N."/>
            <person name="Fang X."/>
        </authorList>
    </citation>
    <scope>NUCLEOTIDE SEQUENCE [LARGE SCALE GENOMIC DNA]</scope>
    <source>
        <tissue evidence="2">Liver</tissue>
    </source>
</reference>
<dbReference type="Proteomes" id="UP000028990">
    <property type="component" value="Unassembled WGS sequence"/>
</dbReference>
<dbReference type="InterPro" id="IPR001509">
    <property type="entry name" value="Epimerase_deHydtase"/>
</dbReference>
<feature type="domain" description="NAD-dependent epimerase/dehydratase" evidence="1">
    <location>
        <begin position="4"/>
        <end position="87"/>
    </location>
</feature>
<gene>
    <name evidence="2" type="ORF">H920_10671</name>
</gene>
<organism evidence="2 3">
    <name type="scientific">Fukomys damarensis</name>
    <name type="common">Damaraland mole rat</name>
    <name type="synonym">Cryptomys damarensis</name>
    <dbReference type="NCBI Taxonomy" id="885580"/>
    <lineage>
        <taxon>Eukaryota</taxon>
        <taxon>Metazoa</taxon>
        <taxon>Chordata</taxon>
        <taxon>Craniata</taxon>
        <taxon>Vertebrata</taxon>
        <taxon>Euteleostomi</taxon>
        <taxon>Mammalia</taxon>
        <taxon>Eutheria</taxon>
        <taxon>Euarchontoglires</taxon>
        <taxon>Glires</taxon>
        <taxon>Rodentia</taxon>
        <taxon>Hystricomorpha</taxon>
        <taxon>Bathyergidae</taxon>
        <taxon>Fukomys</taxon>
    </lineage>
</organism>
<dbReference type="GO" id="GO:0050577">
    <property type="term" value="F:GDP-L-fucose synthase activity"/>
    <property type="evidence" value="ECO:0007669"/>
    <property type="project" value="TreeGrafter"/>
</dbReference>
<dbReference type="Pfam" id="PF01370">
    <property type="entry name" value="Epimerase"/>
    <property type="match status" value="1"/>
</dbReference>
<dbReference type="PANTHER" id="PTHR43238:SF1">
    <property type="entry name" value="GDP-L-FUCOSE SYNTHASE"/>
    <property type="match status" value="1"/>
</dbReference>